<dbReference type="Gene3D" id="3.30.420.10">
    <property type="entry name" value="Ribonuclease H-like superfamily/Ribonuclease H"/>
    <property type="match status" value="1"/>
</dbReference>
<gene>
    <name evidence="2" type="ORF">TKK_014188</name>
</gene>
<dbReference type="Proteomes" id="UP001627154">
    <property type="component" value="Unassembled WGS sequence"/>
</dbReference>
<name>A0ABD2WEH9_9HYME</name>
<organism evidence="2 3">
    <name type="scientific">Trichogramma kaykai</name>
    <dbReference type="NCBI Taxonomy" id="54128"/>
    <lineage>
        <taxon>Eukaryota</taxon>
        <taxon>Metazoa</taxon>
        <taxon>Ecdysozoa</taxon>
        <taxon>Arthropoda</taxon>
        <taxon>Hexapoda</taxon>
        <taxon>Insecta</taxon>
        <taxon>Pterygota</taxon>
        <taxon>Neoptera</taxon>
        <taxon>Endopterygota</taxon>
        <taxon>Hymenoptera</taxon>
        <taxon>Apocrita</taxon>
        <taxon>Proctotrupomorpha</taxon>
        <taxon>Chalcidoidea</taxon>
        <taxon>Trichogrammatidae</taxon>
        <taxon>Trichogramma</taxon>
    </lineage>
</organism>
<reference evidence="2 3" key="1">
    <citation type="journal article" date="2024" name="bioRxiv">
        <title>A reference genome for Trichogramma kaykai: A tiny desert-dwelling parasitoid wasp with competing sex-ratio distorters.</title>
        <authorList>
            <person name="Culotta J."/>
            <person name="Lindsey A.R."/>
        </authorList>
    </citation>
    <scope>NUCLEOTIDE SEQUENCE [LARGE SCALE GENOMIC DNA]</scope>
    <source>
        <strain evidence="2 3">KSX58</strain>
    </source>
</reference>
<dbReference type="PANTHER" id="PTHR47326">
    <property type="entry name" value="TRANSPOSABLE ELEMENT TC3 TRANSPOSASE-LIKE PROTEIN"/>
    <property type="match status" value="1"/>
</dbReference>
<sequence length="187" mass="22104">MWMYKGQDPIWIDERNNYPDFKIMVFAGVVHDSIVGPYFFEGNLNSRMYAEFLRRVFFPELQRVAPNVYFQQDGAPPHFAARVRRLLNHHFPNRWIGRGGPIPWPGTSPDLTICDYGLWGDIKARVKKMDNINKEALIANITEVRRNYPRANLRRAQEQLELRFRKCIEHQGGNCQAFLRQGRNRQR</sequence>
<dbReference type="InterPro" id="IPR036397">
    <property type="entry name" value="RNaseH_sf"/>
</dbReference>
<comment type="caution">
    <text evidence="2">The sequence shown here is derived from an EMBL/GenBank/DDBJ whole genome shotgun (WGS) entry which is preliminary data.</text>
</comment>
<protein>
    <recommendedName>
        <fullName evidence="1">Tc1-like transposase DDE domain-containing protein</fullName>
    </recommendedName>
</protein>
<evidence type="ECO:0000313" key="2">
    <source>
        <dbReference type="EMBL" id="KAL3390926.1"/>
    </source>
</evidence>
<evidence type="ECO:0000313" key="3">
    <source>
        <dbReference type="Proteomes" id="UP001627154"/>
    </source>
</evidence>
<dbReference type="EMBL" id="JBJJXI010000113">
    <property type="protein sequence ID" value="KAL3390926.1"/>
    <property type="molecule type" value="Genomic_DNA"/>
</dbReference>
<dbReference type="Pfam" id="PF13358">
    <property type="entry name" value="DDE_3"/>
    <property type="match status" value="1"/>
</dbReference>
<proteinExistence type="predicted"/>
<accession>A0ABD2WEH9</accession>
<evidence type="ECO:0000259" key="1">
    <source>
        <dbReference type="Pfam" id="PF13358"/>
    </source>
</evidence>
<keyword evidence="3" id="KW-1185">Reference proteome</keyword>
<feature type="domain" description="Tc1-like transposase DDE" evidence="1">
    <location>
        <begin position="2"/>
        <end position="132"/>
    </location>
</feature>
<dbReference type="AlphaFoldDB" id="A0ABD2WEH9"/>
<dbReference type="InterPro" id="IPR038717">
    <property type="entry name" value="Tc1-like_DDE_dom"/>
</dbReference>
<dbReference type="PANTHER" id="PTHR47326:SF1">
    <property type="entry name" value="HTH PSQ-TYPE DOMAIN-CONTAINING PROTEIN"/>
    <property type="match status" value="1"/>
</dbReference>